<comment type="caution">
    <text evidence="2">The sequence shown here is derived from an EMBL/GenBank/DDBJ whole genome shotgun (WGS) entry which is preliminary data.</text>
</comment>
<dbReference type="NCBIfam" id="NF033855">
    <property type="entry name" value="tRNA_MNMC2"/>
    <property type="match status" value="1"/>
</dbReference>
<dbReference type="InterPro" id="IPR047785">
    <property type="entry name" value="tRNA_MNMC2"/>
</dbReference>
<feature type="domain" description="MnmC-like methyltransferase" evidence="1">
    <location>
        <begin position="150"/>
        <end position="223"/>
    </location>
</feature>
<protein>
    <recommendedName>
        <fullName evidence="1">MnmC-like methyltransferase domain-containing protein</fullName>
    </recommendedName>
</protein>
<keyword evidence="3" id="KW-1185">Reference proteome</keyword>
<evidence type="ECO:0000313" key="2">
    <source>
        <dbReference type="EMBL" id="OQP46484.1"/>
    </source>
</evidence>
<dbReference type="Proteomes" id="UP000192277">
    <property type="component" value="Unassembled WGS sequence"/>
</dbReference>
<organism evidence="2 3">
    <name type="scientific">Niastella koreensis</name>
    <dbReference type="NCBI Taxonomy" id="354356"/>
    <lineage>
        <taxon>Bacteria</taxon>
        <taxon>Pseudomonadati</taxon>
        <taxon>Bacteroidota</taxon>
        <taxon>Chitinophagia</taxon>
        <taxon>Chitinophagales</taxon>
        <taxon>Chitinophagaceae</taxon>
        <taxon>Niastella</taxon>
    </lineage>
</organism>
<dbReference type="InterPro" id="IPR029063">
    <property type="entry name" value="SAM-dependent_MTases_sf"/>
</dbReference>
<dbReference type="SUPFAM" id="SSF53335">
    <property type="entry name" value="S-adenosyl-L-methionine-dependent methyltransferases"/>
    <property type="match status" value="1"/>
</dbReference>
<name>A0ABX3NUG0_9BACT</name>
<dbReference type="PANTHER" id="PTHR39963">
    <property type="entry name" value="SLL0983 PROTEIN"/>
    <property type="match status" value="1"/>
</dbReference>
<dbReference type="InterPro" id="IPR008471">
    <property type="entry name" value="MnmC-like_methylTransf"/>
</dbReference>
<dbReference type="Gene3D" id="3.40.50.150">
    <property type="entry name" value="Vaccinia Virus protein VP39"/>
    <property type="match status" value="1"/>
</dbReference>
<dbReference type="PANTHER" id="PTHR39963:SF1">
    <property type="entry name" value="MNMC-LIKE METHYLTRANSFERASE DOMAIN-CONTAINING PROTEIN"/>
    <property type="match status" value="1"/>
</dbReference>
<proteinExistence type="predicted"/>
<dbReference type="Pfam" id="PF05430">
    <property type="entry name" value="Methyltransf_30"/>
    <property type="match status" value="1"/>
</dbReference>
<reference evidence="2 3" key="1">
    <citation type="submission" date="2016-04" db="EMBL/GenBank/DDBJ databases">
        <authorList>
            <person name="Chen L."/>
            <person name="Zhuang W."/>
            <person name="Wang G."/>
        </authorList>
    </citation>
    <scope>NUCLEOTIDE SEQUENCE [LARGE SCALE GENOMIC DNA]</scope>
    <source>
        <strain evidence="3">GR20</strain>
    </source>
</reference>
<dbReference type="RefSeq" id="WP_014222201.1">
    <property type="nucleotide sequence ID" value="NZ_LWBO01000014.1"/>
</dbReference>
<dbReference type="EMBL" id="LWBO01000014">
    <property type="protein sequence ID" value="OQP46484.1"/>
    <property type="molecule type" value="Genomic_DNA"/>
</dbReference>
<accession>A0ABX3NUG0</accession>
<evidence type="ECO:0000313" key="3">
    <source>
        <dbReference type="Proteomes" id="UP000192277"/>
    </source>
</evidence>
<gene>
    <name evidence="2" type="ORF">A4D02_31090</name>
</gene>
<sequence>MQRNLIVTKDGSHTVAIPEWEVSYHSVYGAVQESLHVFIEAGFRHWWNLHGNASQCVVFEMGFGTGLNALLTTLEARRRQRKVFYETVEAFPLEIALVEKLNYCYALEESFWQPVFNSLHTCDWSSVQHITSFFSFKKIKTLLADYIPGNPVDVIYYDAFAPGAQPELWTQPVFEKLFAMLAPGGVLATYCSKGDVRRAMLAAGFQVEKIPGPVGKREMLRGTRLTPKA</sequence>
<evidence type="ECO:0000259" key="1">
    <source>
        <dbReference type="Pfam" id="PF05430"/>
    </source>
</evidence>